<evidence type="ECO:0000313" key="2">
    <source>
        <dbReference type="Proteomes" id="UP001451303"/>
    </source>
</evidence>
<dbReference type="Proteomes" id="UP001451303">
    <property type="component" value="Unassembled WGS sequence"/>
</dbReference>
<dbReference type="EMBL" id="JAVLET010000003">
    <property type="protein sequence ID" value="KAL0471499.1"/>
    <property type="molecule type" value="Genomic_DNA"/>
</dbReference>
<reference evidence="1 2" key="1">
    <citation type="submission" date="2023-09" db="EMBL/GenBank/DDBJ databases">
        <title>Multi-omics analysis of a traditional fermented food reveals byproduct-associated fungal strains for waste-to-food upcycling.</title>
        <authorList>
            <consortium name="Lawrence Berkeley National Laboratory"/>
            <person name="Rekdal V.M."/>
            <person name="Villalobos-Escobedo J.M."/>
            <person name="Rodriguez-Valeron N."/>
            <person name="Garcia M.O."/>
            <person name="Vasquez D.P."/>
            <person name="Damayanti I."/>
            <person name="Sorensen P.M."/>
            <person name="Baidoo E.E."/>
            <person name="De Carvalho A.C."/>
            <person name="Riley R."/>
            <person name="Lipzen A."/>
            <person name="He G."/>
            <person name="Yan M."/>
            <person name="Haridas S."/>
            <person name="Daum C."/>
            <person name="Yoshinaga Y."/>
            <person name="Ng V."/>
            <person name="Grigoriev I.V."/>
            <person name="Munk R."/>
            <person name="Nuraida L."/>
            <person name="Wijaya C.H."/>
            <person name="Morales P.-C."/>
            <person name="Keasling J.D."/>
        </authorList>
    </citation>
    <scope>NUCLEOTIDE SEQUENCE [LARGE SCALE GENOMIC DNA]</scope>
    <source>
        <strain evidence="1 2">FGSC 2613</strain>
    </source>
</reference>
<gene>
    <name evidence="1" type="ORF">QR685DRAFT_604541</name>
</gene>
<keyword evidence="2" id="KW-1185">Reference proteome</keyword>
<comment type="caution">
    <text evidence="1">The sequence shown here is derived from an EMBL/GenBank/DDBJ whole genome shotgun (WGS) entry which is preliminary data.</text>
</comment>
<evidence type="ECO:0000313" key="1">
    <source>
        <dbReference type="EMBL" id="KAL0471499.1"/>
    </source>
</evidence>
<organism evidence="1 2">
    <name type="scientific">Neurospora intermedia</name>
    <dbReference type="NCBI Taxonomy" id="5142"/>
    <lineage>
        <taxon>Eukaryota</taxon>
        <taxon>Fungi</taxon>
        <taxon>Dikarya</taxon>
        <taxon>Ascomycota</taxon>
        <taxon>Pezizomycotina</taxon>
        <taxon>Sordariomycetes</taxon>
        <taxon>Sordariomycetidae</taxon>
        <taxon>Sordariales</taxon>
        <taxon>Sordariaceae</taxon>
        <taxon>Neurospora</taxon>
    </lineage>
</organism>
<name>A0ABR3DFW7_NEUIN</name>
<protein>
    <submittedName>
        <fullName evidence="1">Uncharacterized protein</fullName>
    </submittedName>
</protein>
<accession>A0ABR3DFW7</accession>
<sequence length="403" mass="43788">MDMMNDECLEAGNLRKWMSSKREVLIPVIGACFGRLVNRGSVGSRVIARSPIVQPMADWNDVKGESALHRTSRRTCLGTSSGKEVRCTPQFHGTQVERKKRKEGFLKDPKLKKVENILDGEEEETKKRGTLSSVLSAFVGNGFLSILPCLANKGGSDIDPFVWLDDDRSPMTFDWSMAGAAGEDALSITDLSRSITEPVNTPSMRSEHERQISTASRYLPDCGGPASRPPDASFAQCDDLAWSSLATTAGPSWPPPSYWFKMEGQVRGTRVKGGGDDIITSLSACAACTLGTNAHAKQAQGRACLQLLLVGPLQTVKGGRDARDAGAWSAACACDGLLPPVALLPPPPARNNCTPRRRYRSAPWATRRLGDEWKESGCPILKLRKLDACAPPSAKYPHRRLLV</sequence>
<proteinExistence type="predicted"/>